<evidence type="ECO:0000256" key="7">
    <source>
        <dbReference type="ARBA" id="ARBA00023237"/>
    </source>
</evidence>
<accession>A0A2K2H6Z4</accession>
<evidence type="ECO:0000256" key="5">
    <source>
        <dbReference type="ARBA" id="ARBA00022692"/>
    </source>
</evidence>
<dbReference type="InterPro" id="IPR003423">
    <property type="entry name" value="OMP_efflux"/>
</dbReference>
<dbReference type="GO" id="GO:1990281">
    <property type="term" value="C:efflux pump complex"/>
    <property type="evidence" value="ECO:0007669"/>
    <property type="project" value="TreeGrafter"/>
</dbReference>
<dbReference type="Pfam" id="PF02321">
    <property type="entry name" value="OEP"/>
    <property type="match status" value="1"/>
</dbReference>
<sequence>MVVFSIRLRCQGVFLLSLLTILRMLGSPLPATAETIDFVSVQRQALEHSFALKVAGSDLALKKIEQQEAGSLYFPTLSLRYDTGYAWALNADGEAVTIGDSIGATDLSTWRNAFSLSGSLLLYDAGVREAGVEKARHGVRAAEQARQKQQLALRLQVLESYLQGVRSQTDLSIRKQILAARKQLYRALDRLRQAGTIDEARVREAALALAEEVTRMDDLELQFHAALESLTMLTGRTYDWRDTLLAPLPNPETGIENPVDVSRLPEIRELDEELAQLRAQREAAGRSMFPTVGLYGNYRWYGADADSGWQALNDLSGRDATLAVAVQWEFFSGFRDRLQVAKLDEQIRRLRWQRRQRIAELQREVATLQHLARQMPTRITHQQQRSKGAEGVDDAITRLGSRKLLDTPSILAKRIERLGSDREESLKRTRQQGDLLRLAILRQEAGS</sequence>
<evidence type="ECO:0000256" key="3">
    <source>
        <dbReference type="ARBA" id="ARBA00022448"/>
    </source>
</evidence>
<reference evidence="8 9" key="1">
    <citation type="journal article" date="2018" name="Genome Announc.">
        <title>Genome Sequence of Geothermobacter sp. HR-1 Iron Reducer from the Loihi Seamount.</title>
        <authorList>
            <person name="Smith H."/>
            <person name="Abuyen K."/>
            <person name="Tremblay J."/>
            <person name="Savalia P."/>
            <person name="Perez-Rodriguez I."/>
            <person name="Emerson D."/>
            <person name="Tully B."/>
            <person name="Amend J."/>
        </authorList>
    </citation>
    <scope>NUCLEOTIDE SEQUENCE [LARGE SCALE GENOMIC DNA]</scope>
    <source>
        <strain evidence="8 9">HR-1</strain>
    </source>
</reference>
<dbReference type="Gene3D" id="1.20.1600.10">
    <property type="entry name" value="Outer membrane efflux proteins (OEP)"/>
    <property type="match status" value="1"/>
</dbReference>
<proteinExistence type="inferred from homology"/>
<comment type="subcellular location">
    <subcellularLocation>
        <location evidence="1">Cell outer membrane</location>
    </subcellularLocation>
</comment>
<evidence type="ECO:0000256" key="6">
    <source>
        <dbReference type="ARBA" id="ARBA00023136"/>
    </source>
</evidence>
<dbReference type="InterPro" id="IPR051906">
    <property type="entry name" value="TolC-like"/>
</dbReference>
<keyword evidence="7" id="KW-0998">Cell outer membrane</keyword>
<dbReference type="AlphaFoldDB" id="A0A2K2H6Z4"/>
<keyword evidence="6" id="KW-0472">Membrane</keyword>
<evidence type="ECO:0000256" key="2">
    <source>
        <dbReference type="ARBA" id="ARBA00007613"/>
    </source>
</evidence>
<dbReference type="PANTHER" id="PTHR30026:SF20">
    <property type="entry name" value="OUTER MEMBRANE PROTEIN TOLC"/>
    <property type="match status" value="1"/>
</dbReference>
<dbReference type="GO" id="GO:0015562">
    <property type="term" value="F:efflux transmembrane transporter activity"/>
    <property type="evidence" value="ECO:0007669"/>
    <property type="project" value="InterPro"/>
</dbReference>
<protein>
    <recommendedName>
        <fullName evidence="10">Outer membrane protein TolC</fullName>
    </recommendedName>
</protein>
<keyword evidence="5" id="KW-0812">Transmembrane</keyword>
<dbReference type="GO" id="GO:0015288">
    <property type="term" value="F:porin activity"/>
    <property type="evidence" value="ECO:0007669"/>
    <property type="project" value="TreeGrafter"/>
</dbReference>
<evidence type="ECO:0008006" key="10">
    <source>
        <dbReference type="Google" id="ProtNLM"/>
    </source>
</evidence>
<comment type="similarity">
    <text evidence="2">Belongs to the outer membrane factor (OMF) (TC 1.B.17) family.</text>
</comment>
<dbReference type="Proteomes" id="UP000236340">
    <property type="component" value="Unassembled WGS sequence"/>
</dbReference>
<evidence type="ECO:0000313" key="9">
    <source>
        <dbReference type="Proteomes" id="UP000236340"/>
    </source>
</evidence>
<gene>
    <name evidence="8" type="ORF">C2E25_14205</name>
</gene>
<dbReference type="GO" id="GO:0009279">
    <property type="term" value="C:cell outer membrane"/>
    <property type="evidence" value="ECO:0007669"/>
    <property type="project" value="UniProtKB-SubCell"/>
</dbReference>
<evidence type="ECO:0000256" key="4">
    <source>
        <dbReference type="ARBA" id="ARBA00022452"/>
    </source>
</evidence>
<comment type="caution">
    <text evidence="8">The sequence shown here is derived from an EMBL/GenBank/DDBJ whole genome shotgun (WGS) entry which is preliminary data.</text>
</comment>
<dbReference type="SUPFAM" id="SSF56954">
    <property type="entry name" value="Outer membrane efflux proteins (OEP)"/>
    <property type="match status" value="1"/>
</dbReference>
<dbReference type="PANTHER" id="PTHR30026">
    <property type="entry name" value="OUTER MEMBRANE PROTEIN TOLC"/>
    <property type="match status" value="1"/>
</dbReference>
<keyword evidence="3" id="KW-0813">Transport</keyword>
<name>A0A2K2H6Z4_9BACT</name>
<evidence type="ECO:0000313" key="8">
    <source>
        <dbReference type="EMBL" id="PNU19084.1"/>
    </source>
</evidence>
<evidence type="ECO:0000256" key="1">
    <source>
        <dbReference type="ARBA" id="ARBA00004442"/>
    </source>
</evidence>
<dbReference type="EMBL" id="PPFX01000040">
    <property type="protein sequence ID" value="PNU19084.1"/>
    <property type="molecule type" value="Genomic_DNA"/>
</dbReference>
<keyword evidence="4" id="KW-1134">Transmembrane beta strand</keyword>
<organism evidence="8 9">
    <name type="scientific">Geothermobacter hydrogeniphilus</name>
    <dbReference type="NCBI Taxonomy" id="1969733"/>
    <lineage>
        <taxon>Bacteria</taxon>
        <taxon>Pseudomonadati</taxon>
        <taxon>Thermodesulfobacteriota</taxon>
        <taxon>Desulfuromonadia</taxon>
        <taxon>Desulfuromonadales</taxon>
        <taxon>Geothermobacteraceae</taxon>
        <taxon>Geothermobacter</taxon>
    </lineage>
</organism>